<evidence type="ECO:0000256" key="6">
    <source>
        <dbReference type="ARBA" id="ARBA00023136"/>
    </source>
</evidence>
<dbReference type="GO" id="GO:1990281">
    <property type="term" value="C:efflux pump complex"/>
    <property type="evidence" value="ECO:0007669"/>
    <property type="project" value="TreeGrafter"/>
</dbReference>
<comment type="subcellular location">
    <subcellularLocation>
        <location evidence="1">Cell outer membrane</location>
    </subcellularLocation>
</comment>
<evidence type="ECO:0000313" key="9">
    <source>
        <dbReference type="Proteomes" id="UP000008633"/>
    </source>
</evidence>
<keyword evidence="3" id="KW-0813">Transport</keyword>
<dbReference type="Pfam" id="PF02321">
    <property type="entry name" value="OEP"/>
    <property type="match status" value="1"/>
</dbReference>
<sequence length="426" mass="47820">MLKRTLIPLLLGSGLYAASVSQLLDGVRHHYQAQLDNYSIQEADKALEMVRSQFWPKIRIFGSATHYNAPTNLRPATPTENAKLSPQAGGNGDYPFSTDIYRVGATLSMPIFVANLFTLADQTEAMRHSAAAKKEVDLLKNEATVLGANANLRYLEQMKASLHSKAKTLRTTEAIVKAKVKAGRAPASALYKVQDRLDSIRIALDNIEVQKENIRTLIETLSGVTLSHSAPMRQKGNYRPGPIFALKPLQAKRQADELAAKAEQEKLYPSLHLDANINRGYGDSYFSGHNIHRDYGGIGLTLSAPLLDMPQIRSMQKARIHAMKSATELAKTADELKTKAKAMRRQLGLLRHALSLHRHNISNEKKLVEIARRSYEDGRMTLEEYLRYIDSLYDAKAELYKTRAAYWQTLAQLAFLYGNRFERIVR</sequence>
<dbReference type="EMBL" id="CP002452">
    <property type="protein sequence ID" value="ADV45834.1"/>
    <property type="molecule type" value="Genomic_DNA"/>
</dbReference>
<evidence type="ECO:0000313" key="8">
    <source>
        <dbReference type="EMBL" id="ADV45834.1"/>
    </source>
</evidence>
<dbReference type="KEGG" id="nsa:Nitsa_0566"/>
<dbReference type="GO" id="GO:0015288">
    <property type="term" value="F:porin activity"/>
    <property type="evidence" value="ECO:0007669"/>
    <property type="project" value="TreeGrafter"/>
</dbReference>
<dbReference type="Gene3D" id="1.20.1600.10">
    <property type="entry name" value="Outer membrane efflux proteins (OEP)"/>
    <property type="match status" value="1"/>
</dbReference>
<dbReference type="InterPro" id="IPR051906">
    <property type="entry name" value="TolC-like"/>
</dbReference>
<dbReference type="SUPFAM" id="SSF56954">
    <property type="entry name" value="Outer membrane efflux proteins (OEP)"/>
    <property type="match status" value="1"/>
</dbReference>
<dbReference type="RefSeq" id="WP_013553530.1">
    <property type="nucleotide sequence ID" value="NC_014935.1"/>
</dbReference>
<dbReference type="GO" id="GO:0009279">
    <property type="term" value="C:cell outer membrane"/>
    <property type="evidence" value="ECO:0007669"/>
    <property type="project" value="UniProtKB-SubCell"/>
</dbReference>
<keyword evidence="7" id="KW-0998">Cell outer membrane</keyword>
<reference evidence="9" key="2">
    <citation type="submission" date="2011-01" db="EMBL/GenBank/DDBJ databases">
        <title>The complete genome of Nitratifractor salsuginis DSM 16511.</title>
        <authorList>
            <consortium name="US DOE Joint Genome Institute (JGI-PGF)"/>
            <person name="Lucas S."/>
            <person name="Copeland A."/>
            <person name="Lapidus A."/>
            <person name="Bruce D."/>
            <person name="Goodwin L."/>
            <person name="Pitluck S."/>
            <person name="Kyrpides N."/>
            <person name="Mavromatis K."/>
            <person name="Ivanova N."/>
            <person name="Mikhailova N."/>
            <person name="Zeytun A."/>
            <person name="Detter J.C."/>
            <person name="Tapia R."/>
            <person name="Han C."/>
            <person name="Land M."/>
            <person name="Hauser L."/>
            <person name="Markowitz V."/>
            <person name="Cheng J.-F."/>
            <person name="Hugenholtz P."/>
            <person name="Woyke T."/>
            <person name="Wu D."/>
            <person name="Tindall B."/>
            <person name="Schuetze A."/>
            <person name="Brambilla E."/>
            <person name="Klenk H.-P."/>
            <person name="Eisen J.A."/>
        </authorList>
    </citation>
    <scope>NUCLEOTIDE SEQUENCE [LARGE SCALE GENOMIC DNA]</scope>
    <source>
        <strain evidence="9">DSM 16511 / JCM 12458 / E9I37-1</strain>
    </source>
</reference>
<keyword evidence="4" id="KW-1134">Transmembrane beta strand</keyword>
<evidence type="ECO:0000256" key="5">
    <source>
        <dbReference type="ARBA" id="ARBA00022692"/>
    </source>
</evidence>
<organism evidence="8 9">
    <name type="scientific">Nitratifractor salsuginis (strain DSM 16511 / JCM 12458 / E9I37-1)</name>
    <dbReference type="NCBI Taxonomy" id="749222"/>
    <lineage>
        <taxon>Bacteria</taxon>
        <taxon>Pseudomonadati</taxon>
        <taxon>Campylobacterota</taxon>
        <taxon>Epsilonproteobacteria</taxon>
        <taxon>Campylobacterales</taxon>
        <taxon>Sulfurovaceae</taxon>
        <taxon>Nitratifractor</taxon>
    </lineage>
</organism>
<evidence type="ECO:0000256" key="4">
    <source>
        <dbReference type="ARBA" id="ARBA00022452"/>
    </source>
</evidence>
<evidence type="ECO:0000256" key="7">
    <source>
        <dbReference type="ARBA" id="ARBA00023237"/>
    </source>
</evidence>
<proteinExistence type="inferred from homology"/>
<keyword evidence="6" id="KW-0472">Membrane</keyword>
<keyword evidence="9" id="KW-1185">Reference proteome</keyword>
<evidence type="ECO:0000256" key="3">
    <source>
        <dbReference type="ARBA" id="ARBA00022448"/>
    </source>
</evidence>
<name>E6X131_NITSE</name>
<comment type="similarity">
    <text evidence="2">Belongs to the outer membrane factor (OMF) (TC 1.B.17) family.</text>
</comment>
<dbReference type="eggNOG" id="COG1538">
    <property type="taxonomic scope" value="Bacteria"/>
</dbReference>
<gene>
    <name evidence="8" type="ordered locus">Nitsa_0566</name>
</gene>
<dbReference type="OrthoDB" id="5495185at2"/>
<dbReference type="InterPro" id="IPR003423">
    <property type="entry name" value="OMP_efflux"/>
</dbReference>
<reference evidence="8 9" key="1">
    <citation type="journal article" date="2011" name="Stand. Genomic Sci.">
        <title>Complete genome sequence of Nitratifractor salsuginis type strain (E9I37-1).</title>
        <authorList>
            <person name="Anderson I."/>
            <person name="Sikorski J."/>
            <person name="Zeytun A."/>
            <person name="Nolan M."/>
            <person name="Lapidus A."/>
            <person name="Lucas S."/>
            <person name="Hammon N."/>
            <person name="Deshpande S."/>
            <person name="Cheng J.F."/>
            <person name="Tapia R."/>
            <person name="Han C."/>
            <person name="Goodwin L."/>
            <person name="Pitluck S."/>
            <person name="Liolios K."/>
            <person name="Pagani I."/>
            <person name="Ivanova N."/>
            <person name="Huntemann M."/>
            <person name="Mavromatis K."/>
            <person name="Ovchinikova G."/>
            <person name="Pati A."/>
            <person name="Chen A."/>
            <person name="Palaniappan K."/>
            <person name="Land M."/>
            <person name="Hauser L."/>
            <person name="Brambilla E.M."/>
            <person name="Ngatchou-Djao O.D."/>
            <person name="Rohde M."/>
            <person name="Tindall B.J."/>
            <person name="Goker M."/>
            <person name="Detter J.C."/>
            <person name="Woyke T."/>
            <person name="Bristow J."/>
            <person name="Eisen J.A."/>
            <person name="Markowitz V."/>
            <person name="Hugenholtz P."/>
            <person name="Klenk H.P."/>
            <person name="Kyrpides N.C."/>
        </authorList>
    </citation>
    <scope>NUCLEOTIDE SEQUENCE [LARGE SCALE GENOMIC DNA]</scope>
    <source>
        <strain evidence="9">DSM 16511 / JCM 12458 / E9I37-1</strain>
    </source>
</reference>
<dbReference type="GO" id="GO:0015562">
    <property type="term" value="F:efflux transmembrane transporter activity"/>
    <property type="evidence" value="ECO:0007669"/>
    <property type="project" value="InterPro"/>
</dbReference>
<accession>E6X131</accession>
<evidence type="ECO:0000256" key="2">
    <source>
        <dbReference type="ARBA" id="ARBA00007613"/>
    </source>
</evidence>
<dbReference type="HOGENOM" id="CLU_643681_0_0_7"/>
<dbReference type="PANTHER" id="PTHR30026:SF20">
    <property type="entry name" value="OUTER MEMBRANE PROTEIN TOLC"/>
    <property type="match status" value="1"/>
</dbReference>
<keyword evidence="5" id="KW-0812">Transmembrane</keyword>
<dbReference type="STRING" id="749222.Nitsa_0566"/>
<protein>
    <submittedName>
        <fullName evidence="8">Outer membrane efflux protein</fullName>
    </submittedName>
</protein>
<evidence type="ECO:0000256" key="1">
    <source>
        <dbReference type="ARBA" id="ARBA00004442"/>
    </source>
</evidence>
<dbReference type="Proteomes" id="UP000008633">
    <property type="component" value="Chromosome"/>
</dbReference>
<dbReference type="AlphaFoldDB" id="E6X131"/>
<dbReference type="PANTHER" id="PTHR30026">
    <property type="entry name" value="OUTER MEMBRANE PROTEIN TOLC"/>
    <property type="match status" value="1"/>
</dbReference>